<proteinExistence type="predicted"/>
<evidence type="ECO:0000313" key="1">
    <source>
        <dbReference type="EMBL" id="MDO6421707.1"/>
    </source>
</evidence>
<accession>A0AAW7X584</accession>
<dbReference type="EMBL" id="JAUOPB010000003">
    <property type="protein sequence ID" value="MDO6421707.1"/>
    <property type="molecule type" value="Genomic_DNA"/>
</dbReference>
<dbReference type="AlphaFoldDB" id="A0AAW7X584"/>
<dbReference type="InterPro" id="IPR027396">
    <property type="entry name" value="DsrEFH-like"/>
</dbReference>
<dbReference type="SUPFAM" id="SSF75169">
    <property type="entry name" value="DsrEFH-like"/>
    <property type="match status" value="1"/>
</dbReference>
<comment type="caution">
    <text evidence="1">The sequence shown here is derived from an EMBL/GenBank/DDBJ whole genome shotgun (WGS) entry which is preliminary data.</text>
</comment>
<dbReference type="Pfam" id="PF02635">
    <property type="entry name" value="DsrE"/>
    <property type="match status" value="1"/>
</dbReference>
<gene>
    <name evidence="1" type="ORF">Q4521_04405</name>
</gene>
<organism evidence="1 2">
    <name type="scientific">Saccharophagus degradans</name>
    <dbReference type="NCBI Taxonomy" id="86304"/>
    <lineage>
        <taxon>Bacteria</taxon>
        <taxon>Pseudomonadati</taxon>
        <taxon>Pseudomonadota</taxon>
        <taxon>Gammaproteobacteria</taxon>
        <taxon>Cellvibrionales</taxon>
        <taxon>Cellvibrionaceae</taxon>
        <taxon>Saccharophagus</taxon>
    </lineage>
</organism>
<evidence type="ECO:0000313" key="2">
    <source>
        <dbReference type="Proteomes" id="UP001169760"/>
    </source>
</evidence>
<protein>
    <submittedName>
        <fullName evidence="1">DsrE family protein</fullName>
    </submittedName>
</protein>
<dbReference type="RefSeq" id="WP_303491318.1">
    <property type="nucleotide sequence ID" value="NZ_JAUOPB010000003.1"/>
</dbReference>
<sequence>MNLCITVNTHPNNDPNNEILAWCQHAIQNTHGINQIFFFAEGANFASPPNTCEQWSNFFINNQLDAIICSKSGLNLGLHNDSDCNEGYKIGGLGVLIEAALEADAVISSNQILSGQSHPLEAPLNQQALTIRLTQPHDSASANTGLDALAVALAFGLSPKLEICLQQGQHFFEPTSTESTVSELTSKLAALTEYGAFETCIIASPTTPELEAIAAYLKTALPTPVQILPPSNKLSTQARTLTF</sequence>
<dbReference type="InterPro" id="IPR003787">
    <property type="entry name" value="Sulphur_relay_DsrE/F-like"/>
</dbReference>
<dbReference type="Gene3D" id="3.40.1260.10">
    <property type="entry name" value="DsrEFH-like"/>
    <property type="match status" value="1"/>
</dbReference>
<dbReference type="Proteomes" id="UP001169760">
    <property type="component" value="Unassembled WGS sequence"/>
</dbReference>
<name>A0AAW7X584_9GAMM</name>
<reference evidence="1" key="1">
    <citation type="submission" date="2023-07" db="EMBL/GenBank/DDBJ databases">
        <title>Genome content predicts the carbon catabolic preferences of heterotrophic bacteria.</title>
        <authorList>
            <person name="Gralka M."/>
        </authorList>
    </citation>
    <scope>NUCLEOTIDE SEQUENCE</scope>
    <source>
        <strain evidence="1">I3M17_2</strain>
    </source>
</reference>